<comment type="caution">
    <text evidence="2">The sequence shown here is derived from an EMBL/GenBank/DDBJ whole genome shotgun (WGS) entry which is preliminary data.</text>
</comment>
<dbReference type="RefSeq" id="WP_134052343.1">
    <property type="nucleotide sequence ID" value="NZ_BAAAEO010000002.1"/>
</dbReference>
<evidence type="ECO:0000313" key="3">
    <source>
        <dbReference type="Proteomes" id="UP001501169"/>
    </source>
</evidence>
<evidence type="ECO:0000259" key="1">
    <source>
        <dbReference type="Pfam" id="PF00571"/>
    </source>
</evidence>
<dbReference type="Gene3D" id="3.10.580.10">
    <property type="entry name" value="CBS-domain"/>
    <property type="match status" value="1"/>
</dbReference>
<evidence type="ECO:0000313" key="2">
    <source>
        <dbReference type="EMBL" id="GAA0549722.1"/>
    </source>
</evidence>
<dbReference type="InterPro" id="IPR046342">
    <property type="entry name" value="CBS_dom_sf"/>
</dbReference>
<reference evidence="3" key="1">
    <citation type="journal article" date="2019" name="Int. J. Syst. Evol. Microbiol.">
        <title>The Global Catalogue of Microorganisms (GCM) 10K type strain sequencing project: providing services to taxonomists for standard genome sequencing and annotation.</title>
        <authorList>
            <consortium name="The Broad Institute Genomics Platform"/>
            <consortium name="The Broad Institute Genome Sequencing Center for Infectious Disease"/>
            <person name="Wu L."/>
            <person name="Ma J."/>
        </authorList>
    </citation>
    <scope>NUCLEOTIDE SEQUENCE [LARGE SCALE GENOMIC DNA]</scope>
    <source>
        <strain evidence="3">JCM 14331</strain>
    </source>
</reference>
<protein>
    <recommendedName>
        <fullName evidence="1">CBS domain-containing protein</fullName>
    </recommendedName>
</protein>
<sequence length="186" mass="20682">MKTLALYAVEAIDHLVQPADFDDTTLSSPALSVVTDFKHSLPNMISATSSASDALEMMQQEQSKLKLVVDNDGEMVGLLHLEQLSDQAIMRRVAFGDSRDDILVADLMRPRERIKALAYQQLKQCSIADVVNTLQSSGEQHCVVIDRESHQIRGVISAQDIARRLKVNLHIQQTPTFLHIFDSLSA</sequence>
<dbReference type="InterPro" id="IPR000644">
    <property type="entry name" value="CBS_dom"/>
</dbReference>
<feature type="domain" description="CBS" evidence="1">
    <location>
        <begin position="44"/>
        <end position="84"/>
    </location>
</feature>
<dbReference type="Pfam" id="PF00571">
    <property type="entry name" value="CBS"/>
    <property type="match status" value="1"/>
</dbReference>
<organism evidence="2 3">
    <name type="scientific">Rheinheimera aquimaris</name>
    <dbReference type="NCBI Taxonomy" id="412437"/>
    <lineage>
        <taxon>Bacteria</taxon>
        <taxon>Pseudomonadati</taxon>
        <taxon>Pseudomonadota</taxon>
        <taxon>Gammaproteobacteria</taxon>
        <taxon>Chromatiales</taxon>
        <taxon>Chromatiaceae</taxon>
        <taxon>Rheinheimera</taxon>
    </lineage>
</organism>
<gene>
    <name evidence="2" type="ORF">GCM10009098_16740</name>
</gene>
<dbReference type="SUPFAM" id="SSF54631">
    <property type="entry name" value="CBS-domain pair"/>
    <property type="match status" value="1"/>
</dbReference>
<dbReference type="Gene3D" id="3.90.1280.20">
    <property type="match status" value="1"/>
</dbReference>
<name>A0ABP3NPW8_9GAMM</name>
<dbReference type="Proteomes" id="UP001501169">
    <property type="component" value="Unassembled WGS sequence"/>
</dbReference>
<keyword evidence="3" id="KW-1185">Reference proteome</keyword>
<accession>A0ABP3NPW8</accession>
<dbReference type="EMBL" id="BAAAEO010000002">
    <property type="protein sequence ID" value="GAA0549722.1"/>
    <property type="molecule type" value="Genomic_DNA"/>
</dbReference>
<proteinExistence type="predicted"/>